<reference evidence="2 3" key="1">
    <citation type="submission" date="2020-01" db="EMBL/GenBank/DDBJ databases">
        <title>Draft genome sequence of Aspergillus udagawae IFM 53868.</title>
        <authorList>
            <person name="Takahashi H."/>
            <person name="Yaguchi T."/>
        </authorList>
    </citation>
    <scope>NUCLEOTIDE SEQUENCE [LARGE SCALE GENOMIC DNA]</scope>
    <source>
        <strain evidence="2 3">IFM 53868</strain>
    </source>
</reference>
<feature type="compositionally biased region" description="Low complexity" evidence="1">
    <location>
        <begin position="32"/>
        <end position="41"/>
    </location>
</feature>
<feature type="compositionally biased region" description="Basic residues" evidence="1">
    <location>
        <begin position="1"/>
        <end position="20"/>
    </location>
</feature>
<accession>A0ABQ1B8Q6</accession>
<feature type="compositionally biased region" description="Acidic residues" evidence="1">
    <location>
        <begin position="437"/>
        <end position="454"/>
    </location>
</feature>
<feature type="compositionally biased region" description="Basic residues" evidence="1">
    <location>
        <begin position="501"/>
        <end position="517"/>
    </location>
</feature>
<evidence type="ECO:0000313" key="3">
    <source>
        <dbReference type="Proteomes" id="UP000465266"/>
    </source>
</evidence>
<feature type="region of interest" description="Disordered" evidence="1">
    <location>
        <begin position="1"/>
        <end position="86"/>
    </location>
</feature>
<gene>
    <name evidence="2" type="ORF">IFM53868_08431</name>
</gene>
<evidence type="ECO:0000313" key="2">
    <source>
        <dbReference type="EMBL" id="GFF96231.1"/>
    </source>
</evidence>
<feature type="region of interest" description="Disordered" evidence="1">
    <location>
        <begin position="437"/>
        <end position="564"/>
    </location>
</feature>
<sequence>MGGKKKSKTSKAKGKQPARRQLKDGESTEGQNSAGSNNNAGERVVDNLETGSASRANENHDDVPADDASDEGSKENEEISEVEPERIMKRHKGAKRSEWTVALIQDFIGKVGSEVKDALQSDPPDITQVESLLSGLNKKIKSANYANGAHLTDGVIMANMYRYTYDGWAAKINMAHVRDNPEEGWRAYDATLKLLYHFNRENNLPIDWVFSPEATQKQFGERPPSVIEPSPDLEMDDSATDYESESGSESESEAELDGIDGLENRMRKLYSSLSRGKVLYWWPVGTGTQIFVQYGSKQKVIYRVRAGSSMPYSELDTELILGQTRGNQKIIMTDGNGRTREAWAYTRNQVADIVGVGWKIEDDDEAGVNALDLIVPRKSAMYPHTRVIVKWKDGQTSLERRGFVRRIANGTSLNGDRMIYLKAEEMEKTYWGEEFYGEAEESEESEESDSDYETDSTQPRKKPRRRGHQKRSSRRRWQESDSSESDADSETSESSLEPKPRRSRRLKVSNAKKRRAGKKSEKLAEKDRQIRKLQDRLEQLTTREHSNRSSERSRRSRGARRNKA</sequence>
<feature type="compositionally biased region" description="Basic and acidic residues" evidence="1">
    <location>
        <begin position="518"/>
        <end position="553"/>
    </location>
</feature>
<feature type="compositionally biased region" description="Acidic residues" evidence="1">
    <location>
        <begin position="231"/>
        <end position="257"/>
    </location>
</feature>
<feature type="compositionally biased region" description="Acidic residues" evidence="1">
    <location>
        <begin position="481"/>
        <end position="491"/>
    </location>
</feature>
<proteinExistence type="predicted"/>
<organism evidence="2 3">
    <name type="scientific">Aspergillus udagawae</name>
    <dbReference type="NCBI Taxonomy" id="91492"/>
    <lineage>
        <taxon>Eukaryota</taxon>
        <taxon>Fungi</taxon>
        <taxon>Dikarya</taxon>
        <taxon>Ascomycota</taxon>
        <taxon>Pezizomycotina</taxon>
        <taxon>Eurotiomycetes</taxon>
        <taxon>Eurotiomycetidae</taxon>
        <taxon>Eurotiales</taxon>
        <taxon>Aspergillaceae</taxon>
        <taxon>Aspergillus</taxon>
        <taxon>Aspergillus subgen. Fumigati</taxon>
    </lineage>
</organism>
<name>A0ABQ1B8Q6_9EURO</name>
<dbReference type="EMBL" id="BLKG01000125">
    <property type="protein sequence ID" value="GFF96231.1"/>
    <property type="molecule type" value="Genomic_DNA"/>
</dbReference>
<evidence type="ECO:0000256" key="1">
    <source>
        <dbReference type="SAM" id="MobiDB-lite"/>
    </source>
</evidence>
<protein>
    <submittedName>
        <fullName evidence="2">Uncharacterized protein</fullName>
    </submittedName>
</protein>
<feature type="compositionally biased region" description="Basic residues" evidence="1">
    <location>
        <begin position="459"/>
        <end position="475"/>
    </location>
</feature>
<keyword evidence="3" id="KW-1185">Reference proteome</keyword>
<dbReference type="Proteomes" id="UP000465266">
    <property type="component" value="Unassembled WGS sequence"/>
</dbReference>
<feature type="compositionally biased region" description="Basic and acidic residues" evidence="1">
    <location>
        <begin position="71"/>
        <end position="86"/>
    </location>
</feature>
<comment type="caution">
    <text evidence="2">The sequence shown here is derived from an EMBL/GenBank/DDBJ whole genome shotgun (WGS) entry which is preliminary data.</text>
</comment>
<feature type="compositionally biased region" description="Basic residues" evidence="1">
    <location>
        <begin position="554"/>
        <end position="564"/>
    </location>
</feature>
<feature type="region of interest" description="Disordered" evidence="1">
    <location>
        <begin position="217"/>
        <end position="257"/>
    </location>
</feature>